<dbReference type="PANTHER" id="PTHR33515">
    <property type="entry name" value="RIBOSOME-BINDING FACTOR A, CHLOROPLASTIC-RELATED"/>
    <property type="match status" value="1"/>
</dbReference>
<comment type="function">
    <text evidence="2">One of several proteins that assist in the late maturation steps of the functional core of the 30S ribosomal subunit. Associates with free 30S ribosomal subunits (but not with 30S subunits that are part of 70S ribosomes or polysomes). Required for efficient processing of 16S rRNA. May interact with the 5'-terminal helix region of 16S rRNA.</text>
</comment>
<evidence type="ECO:0000313" key="4">
    <source>
        <dbReference type="Proteomes" id="UP000319499"/>
    </source>
</evidence>
<accession>A0A563DCG9</accession>
<dbReference type="InterPro" id="IPR015946">
    <property type="entry name" value="KH_dom-like_a/b"/>
</dbReference>
<keyword evidence="1 2" id="KW-0690">Ribosome biogenesis</keyword>
<proteinExistence type="inferred from homology"/>
<comment type="similarity">
    <text evidence="2">Belongs to the RbfA family.</text>
</comment>
<dbReference type="InterPro" id="IPR000238">
    <property type="entry name" value="RbfA"/>
</dbReference>
<dbReference type="GO" id="GO:0043024">
    <property type="term" value="F:ribosomal small subunit binding"/>
    <property type="evidence" value="ECO:0007669"/>
    <property type="project" value="TreeGrafter"/>
</dbReference>
<name>A0A563DCG9_9FLAO</name>
<evidence type="ECO:0000256" key="2">
    <source>
        <dbReference type="HAMAP-Rule" id="MF_00003"/>
    </source>
</evidence>
<comment type="caution">
    <text evidence="3">The sequence shown here is derived from an EMBL/GenBank/DDBJ whole genome shotgun (WGS) entry which is preliminary data.</text>
</comment>
<dbReference type="NCBIfam" id="TIGR00082">
    <property type="entry name" value="rbfA"/>
    <property type="match status" value="1"/>
</dbReference>
<dbReference type="SUPFAM" id="SSF89919">
    <property type="entry name" value="Ribosome-binding factor A, RbfA"/>
    <property type="match status" value="1"/>
</dbReference>
<dbReference type="HAMAP" id="MF_00003">
    <property type="entry name" value="RbfA"/>
    <property type="match status" value="1"/>
</dbReference>
<keyword evidence="4" id="KW-1185">Reference proteome</keyword>
<dbReference type="GO" id="GO:0005829">
    <property type="term" value="C:cytosol"/>
    <property type="evidence" value="ECO:0007669"/>
    <property type="project" value="TreeGrafter"/>
</dbReference>
<dbReference type="RefSeq" id="WP_146292751.1">
    <property type="nucleotide sequence ID" value="NZ_SELH01000021.1"/>
</dbReference>
<evidence type="ECO:0000256" key="1">
    <source>
        <dbReference type="ARBA" id="ARBA00022517"/>
    </source>
</evidence>
<organism evidence="3 4">
    <name type="scientific">Apibacter muscae</name>
    <dbReference type="NCBI Taxonomy" id="2509004"/>
    <lineage>
        <taxon>Bacteria</taxon>
        <taxon>Pseudomonadati</taxon>
        <taxon>Bacteroidota</taxon>
        <taxon>Flavobacteriia</taxon>
        <taxon>Flavobacteriales</taxon>
        <taxon>Weeksellaceae</taxon>
        <taxon>Apibacter</taxon>
    </lineage>
</organism>
<dbReference type="GO" id="GO:0030490">
    <property type="term" value="P:maturation of SSU-rRNA"/>
    <property type="evidence" value="ECO:0007669"/>
    <property type="project" value="UniProtKB-UniRule"/>
</dbReference>
<dbReference type="Gene3D" id="3.30.300.20">
    <property type="match status" value="1"/>
</dbReference>
<reference evidence="3 4" key="1">
    <citation type="submission" date="2019-02" db="EMBL/GenBank/DDBJ databases">
        <title>Apibacter muscae sp. nov.: a novel member of the house fly microbiota.</title>
        <authorList>
            <person name="Park R."/>
        </authorList>
    </citation>
    <scope>NUCLEOTIDE SEQUENCE [LARGE SCALE GENOMIC DNA]</scope>
    <source>
        <strain evidence="3 4">AL1</strain>
    </source>
</reference>
<dbReference type="InterPro" id="IPR023799">
    <property type="entry name" value="RbfA_dom_sf"/>
</dbReference>
<dbReference type="Proteomes" id="UP000319499">
    <property type="component" value="Unassembled WGS sequence"/>
</dbReference>
<dbReference type="PANTHER" id="PTHR33515:SF1">
    <property type="entry name" value="RIBOSOME-BINDING FACTOR A, CHLOROPLASTIC-RELATED"/>
    <property type="match status" value="1"/>
</dbReference>
<protein>
    <recommendedName>
        <fullName evidence="2">Ribosome-binding factor A</fullName>
    </recommendedName>
</protein>
<dbReference type="AlphaFoldDB" id="A0A563DCG9"/>
<gene>
    <name evidence="2 3" type="primary">rbfA</name>
    <name evidence="3" type="ORF">ETU09_06745</name>
</gene>
<sequence>MDSNRQRKVNQLLQEELAEIFRQQSADIGKNLLISVTEVKISVDLSTAKVYLSIFPPEKRSDLIEEIGIVKSQIRKILGLKLAKQLRRIPELIFRLDTTLDDIEKINKALKDGDENNILNK</sequence>
<evidence type="ECO:0000313" key="3">
    <source>
        <dbReference type="EMBL" id="TWP27787.1"/>
    </source>
</evidence>
<dbReference type="Pfam" id="PF02033">
    <property type="entry name" value="RBFA"/>
    <property type="match status" value="1"/>
</dbReference>
<dbReference type="OrthoDB" id="9811910at2"/>
<comment type="subunit">
    <text evidence="2">Monomer. Binds 30S ribosomal subunits, but not 50S ribosomal subunits or 70S ribosomes.</text>
</comment>
<comment type="subcellular location">
    <subcellularLocation>
        <location evidence="2">Cytoplasm</location>
    </subcellularLocation>
</comment>
<keyword evidence="2" id="KW-0963">Cytoplasm</keyword>
<dbReference type="EMBL" id="SELH01000021">
    <property type="protein sequence ID" value="TWP27787.1"/>
    <property type="molecule type" value="Genomic_DNA"/>
</dbReference>